<dbReference type="AlphaFoldDB" id="A0A1G6LQF0"/>
<dbReference type="InterPro" id="IPR012349">
    <property type="entry name" value="Split_barrel_FMN-bd"/>
</dbReference>
<dbReference type="SUPFAM" id="SSF50475">
    <property type="entry name" value="FMN-binding split barrel"/>
    <property type="match status" value="1"/>
</dbReference>
<dbReference type="GO" id="GO:0005886">
    <property type="term" value="C:plasma membrane"/>
    <property type="evidence" value="ECO:0007669"/>
    <property type="project" value="TreeGrafter"/>
</dbReference>
<dbReference type="GO" id="GO:0016491">
    <property type="term" value="F:oxidoreductase activity"/>
    <property type="evidence" value="ECO:0007669"/>
    <property type="project" value="InterPro"/>
</dbReference>
<dbReference type="STRING" id="938405.SAMN02927895_01724"/>
<sequence>MSDAKLAPNLPQWMLDHANRYIASGGTEGHLYKISPPGYGDLTVPALLLTTVGRKSGEKYIFPLFYGKTGDSYIIVASKGGAPEHPGWYRNLVANPEVEIQVGTLKTKARARTVTGEERARLWEKAVEFWPPYADYAKKTDREIPVVVLDPVN</sequence>
<evidence type="ECO:0000313" key="4">
    <source>
        <dbReference type="Proteomes" id="UP000198925"/>
    </source>
</evidence>
<name>A0A1G6LQF0_9PROT</name>
<evidence type="ECO:0000256" key="2">
    <source>
        <dbReference type="ARBA" id="ARBA00049106"/>
    </source>
</evidence>
<accession>A0A1G6LQF0</accession>
<comment type="similarity">
    <text evidence="1">Belongs to the F420H(2)-dependent quinone reductase family.</text>
</comment>
<dbReference type="NCBIfam" id="TIGR00026">
    <property type="entry name" value="hi_GC_TIGR00026"/>
    <property type="match status" value="1"/>
</dbReference>
<dbReference type="Proteomes" id="UP000198925">
    <property type="component" value="Unassembled WGS sequence"/>
</dbReference>
<dbReference type="EMBL" id="FMZX01000001">
    <property type="protein sequence ID" value="SDC45480.1"/>
    <property type="molecule type" value="Genomic_DNA"/>
</dbReference>
<comment type="catalytic activity">
    <reaction evidence="2">
        <text>oxidized coenzyme F420-(gamma-L-Glu)(n) + a quinol + H(+) = reduced coenzyme F420-(gamma-L-Glu)(n) + a quinone</text>
        <dbReference type="Rhea" id="RHEA:39663"/>
        <dbReference type="Rhea" id="RHEA-COMP:12939"/>
        <dbReference type="Rhea" id="RHEA-COMP:14378"/>
        <dbReference type="ChEBI" id="CHEBI:15378"/>
        <dbReference type="ChEBI" id="CHEBI:24646"/>
        <dbReference type="ChEBI" id="CHEBI:132124"/>
        <dbReference type="ChEBI" id="CHEBI:133980"/>
        <dbReference type="ChEBI" id="CHEBI:139511"/>
    </reaction>
</comment>
<reference evidence="3 4" key="1">
    <citation type="submission" date="2016-10" db="EMBL/GenBank/DDBJ databases">
        <authorList>
            <person name="de Groot N.N."/>
        </authorList>
    </citation>
    <scope>NUCLEOTIDE SEQUENCE [LARGE SCALE GENOMIC DNA]</scope>
    <source>
        <strain evidence="3 4">CPCC 100156</strain>
    </source>
</reference>
<dbReference type="InterPro" id="IPR004378">
    <property type="entry name" value="F420H2_quin_Rdtase"/>
</dbReference>
<dbReference type="PANTHER" id="PTHR39428">
    <property type="entry name" value="F420H(2)-DEPENDENT QUINONE REDUCTASE RV1261C"/>
    <property type="match status" value="1"/>
</dbReference>
<evidence type="ECO:0000256" key="1">
    <source>
        <dbReference type="ARBA" id="ARBA00008710"/>
    </source>
</evidence>
<proteinExistence type="inferred from homology"/>
<dbReference type="Gene3D" id="2.30.110.10">
    <property type="entry name" value="Electron Transport, Fmn-binding Protein, Chain A"/>
    <property type="match status" value="1"/>
</dbReference>
<dbReference type="GO" id="GO:0070967">
    <property type="term" value="F:coenzyme F420 binding"/>
    <property type="evidence" value="ECO:0007669"/>
    <property type="project" value="TreeGrafter"/>
</dbReference>
<evidence type="ECO:0000313" key="3">
    <source>
        <dbReference type="EMBL" id="SDC45480.1"/>
    </source>
</evidence>
<keyword evidence="4" id="KW-1185">Reference proteome</keyword>
<dbReference type="PANTHER" id="PTHR39428:SF3">
    <property type="entry name" value="DEAZAFLAVIN-DEPENDENT NITROREDUCTASE"/>
    <property type="match status" value="1"/>
</dbReference>
<dbReference type="Pfam" id="PF04075">
    <property type="entry name" value="F420H2_quin_red"/>
    <property type="match status" value="1"/>
</dbReference>
<organism evidence="3 4">
    <name type="scientific">Belnapia rosea</name>
    <dbReference type="NCBI Taxonomy" id="938405"/>
    <lineage>
        <taxon>Bacteria</taxon>
        <taxon>Pseudomonadati</taxon>
        <taxon>Pseudomonadota</taxon>
        <taxon>Alphaproteobacteria</taxon>
        <taxon>Acetobacterales</taxon>
        <taxon>Roseomonadaceae</taxon>
        <taxon>Belnapia</taxon>
    </lineage>
</organism>
<dbReference type="RefSeq" id="WP_090660950.1">
    <property type="nucleotide sequence ID" value="NZ_FMZX01000001.1"/>
</dbReference>
<gene>
    <name evidence="3" type="ORF">SAMN04487779_1001976</name>
</gene>
<protein>
    <submittedName>
        <fullName evidence="3">Deazaflavin-dependent oxidoreductase, nitroreductase family</fullName>
    </submittedName>
</protein>